<keyword evidence="4" id="KW-1185">Reference proteome</keyword>
<keyword evidence="2" id="KW-0732">Signal</keyword>
<evidence type="ECO:0008006" key="5">
    <source>
        <dbReference type="Google" id="ProtNLM"/>
    </source>
</evidence>
<feature type="compositionally biased region" description="Basic and acidic residues" evidence="1">
    <location>
        <begin position="592"/>
        <end position="613"/>
    </location>
</feature>
<evidence type="ECO:0000256" key="1">
    <source>
        <dbReference type="SAM" id="MobiDB-lite"/>
    </source>
</evidence>
<dbReference type="RefSeq" id="WP_073417677.1">
    <property type="nucleotide sequence ID" value="NZ_FQWC01000010.1"/>
</dbReference>
<gene>
    <name evidence="3" type="ORF">SAMN05443663_11024</name>
</gene>
<dbReference type="STRING" id="370979.SAMN05443663_11024"/>
<evidence type="ECO:0000313" key="3">
    <source>
        <dbReference type="EMBL" id="SHH70306.1"/>
    </source>
</evidence>
<dbReference type="EMBL" id="FQWC01000010">
    <property type="protein sequence ID" value="SHH70306.1"/>
    <property type="molecule type" value="Genomic_DNA"/>
</dbReference>
<evidence type="ECO:0000313" key="4">
    <source>
        <dbReference type="Proteomes" id="UP000184071"/>
    </source>
</evidence>
<evidence type="ECO:0000256" key="2">
    <source>
        <dbReference type="SAM" id="SignalP"/>
    </source>
</evidence>
<protein>
    <recommendedName>
        <fullName evidence="5">Tetratricopeptide repeat-containing protein</fullName>
    </recommendedName>
</protein>
<sequence length="613" mass="68076">MKTLPPIKLHIVFLLCLVLNLSAQNKSAAKNFLWELTLPTAMDRGPMRIGIGGSYYFERETIGPKHYANLHISFTKMSFLGNGIPAYKYNGIAYLANAMDAIDGLGASGFDKLAVTSINMQIQVLAAQANLGGSNPFISIGAIIGETNSVNHAAEISKETNLDHLDLMWAGSFITNLNWNNSSDLEARIRNLIKLQQNKEDYKNVIRQADNAFSRNNLEEAKNLYGQALRLLPKESYPAAQLAKIERVLAEKQKKEDTVKNEETTVESSNNPEAVRPVVKTPRQQTPEEIKQAKNQEIQAKVNAQMADIRQKQEAAKLLEADFVSKASNLSQSFSQGNAASNSAEAIREAGLADKIFNSIDEINQEYSRQMQIIEQESNNYAAAKAASVSSYLDATSNSGSQYDAAINGSMKALGGLLSQIKADKIERENKERLREEREAQLALLESKRKAALFGIRQKMLELFPEGRLPLESNNVKQNQVYVFAFIADKNALLTQEMGSIAISNVIAVEKLDDGSFPYKSAFANNLKKFGVGKVSIVGYYLNQTDAEKMQSSFIELASKSSLQINQFSYGDESMKKSFKTVNTNDFWETGKSNDTEKSKKTEAKKQENFWND</sequence>
<proteinExistence type="predicted"/>
<dbReference type="AlphaFoldDB" id="A0A1M5V559"/>
<feature type="region of interest" description="Disordered" evidence="1">
    <location>
        <begin position="588"/>
        <end position="613"/>
    </location>
</feature>
<feature type="signal peptide" evidence="2">
    <location>
        <begin position="1"/>
        <end position="23"/>
    </location>
</feature>
<reference evidence="4" key="1">
    <citation type="submission" date="2016-11" db="EMBL/GenBank/DDBJ databases">
        <authorList>
            <person name="Varghese N."/>
            <person name="Submissions S."/>
        </authorList>
    </citation>
    <scope>NUCLEOTIDE SEQUENCE [LARGE SCALE GENOMIC DNA]</scope>
    <source>
        <strain evidence="4">DSM 17963</strain>
    </source>
</reference>
<dbReference type="Proteomes" id="UP000184071">
    <property type="component" value="Unassembled WGS sequence"/>
</dbReference>
<name>A0A1M5V559_9FLAO</name>
<feature type="region of interest" description="Disordered" evidence="1">
    <location>
        <begin position="256"/>
        <end position="289"/>
    </location>
</feature>
<dbReference type="OrthoDB" id="1467230at2"/>
<feature type="chain" id="PRO_5012928982" description="Tetratricopeptide repeat-containing protein" evidence="2">
    <location>
        <begin position="24"/>
        <end position="613"/>
    </location>
</feature>
<organism evidence="3 4">
    <name type="scientific">Flavobacterium defluvii</name>
    <dbReference type="NCBI Taxonomy" id="370979"/>
    <lineage>
        <taxon>Bacteria</taxon>
        <taxon>Pseudomonadati</taxon>
        <taxon>Bacteroidota</taxon>
        <taxon>Flavobacteriia</taxon>
        <taxon>Flavobacteriales</taxon>
        <taxon>Flavobacteriaceae</taxon>
        <taxon>Flavobacterium</taxon>
    </lineage>
</organism>
<accession>A0A1M5V559</accession>